<dbReference type="GO" id="GO:0032196">
    <property type="term" value="P:transposition"/>
    <property type="evidence" value="ECO:0007669"/>
    <property type="project" value="UniProtKB-KW"/>
</dbReference>
<reference evidence="6 7" key="1">
    <citation type="submission" date="2016-05" db="EMBL/GenBank/DDBJ databases">
        <title>Single-cell genome of chain-forming Candidatus Thiomargarita nelsonii and comparison to other large sulfur-oxidizing bacteria.</title>
        <authorList>
            <person name="Winkel M."/>
            <person name="Salman V."/>
            <person name="Woyke T."/>
            <person name="Schulz-Vogt H."/>
            <person name="Richter M."/>
            <person name="Flood B."/>
            <person name="Bailey J."/>
            <person name="Amann R."/>
            <person name="Mussmann M."/>
        </authorList>
    </citation>
    <scope>NUCLEOTIDE SEQUENCE [LARGE SCALE GENOMIC DNA]</scope>
    <source>
        <strain evidence="6 7">THI036</strain>
    </source>
</reference>
<evidence type="ECO:0000313" key="7">
    <source>
        <dbReference type="Proteomes" id="UP000076962"/>
    </source>
</evidence>
<keyword evidence="7" id="KW-1185">Reference proteome</keyword>
<dbReference type="PATRIC" id="fig|1003181.4.peg.7039"/>
<proteinExistence type="inferred from homology"/>
<keyword evidence="4" id="KW-0233">DNA recombination</keyword>
<evidence type="ECO:0000256" key="3">
    <source>
        <dbReference type="ARBA" id="ARBA00023125"/>
    </source>
</evidence>
<evidence type="ECO:0000256" key="2">
    <source>
        <dbReference type="ARBA" id="ARBA00022578"/>
    </source>
</evidence>
<dbReference type="EMBL" id="LUTY01002954">
    <property type="protein sequence ID" value="OAD19077.1"/>
    <property type="molecule type" value="Genomic_DNA"/>
</dbReference>
<dbReference type="InterPro" id="IPR010095">
    <property type="entry name" value="Cas12f1-like_TNB"/>
</dbReference>
<evidence type="ECO:0000256" key="1">
    <source>
        <dbReference type="ARBA" id="ARBA00008761"/>
    </source>
</evidence>
<organism evidence="6 7">
    <name type="scientific">Candidatus Thiomargarita nelsonii</name>
    <dbReference type="NCBI Taxonomy" id="1003181"/>
    <lineage>
        <taxon>Bacteria</taxon>
        <taxon>Pseudomonadati</taxon>
        <taxon>Pseudomonadota</taxon>
        <taxon>Gammaproteobacteria</taxon>
        <taxon>Thiotrichales</taxon>
        <taxon>Thiotrichaceae</taxon>
        <taxon>Thiomargarita</taxon>
    </lineage>
</organism>
<evidence type="ECO:0000313" key="6">
    <source>
        <dbReference type="EMBL" id="OAD19077.1"/>
    </source>
</evidence>
<comment type="similarity">
    <text evidence="1">In the C-terminal section; belongs to the transposase 35 family.</text>
</comment>
<dbReference type="NCBIfam" id="TIGR01766">
    <property type="entry name" value="IS200/IS605 family accessory protein TnpB-like domain"/>
    <property type="match status" value="1"/>
</dbReference>
<keyword evidence="3" id="KW-0238">DNA-binding</keyword>
<accession>A0A176RTL6</accession>
<sequence length="196" mass="22814">MYGFEDWLYRVYSIRHYEIGRKVVTYIAKFNGRRLKSINAYYNKRKAKIQSTLEKTRGRKWSRQLQNLTNRRNAAVNDYMHRATAVVVKTCVENQISKVVVGDITKSLNRINLGKKTNQNFVNLALGQFIDKLSYKLGSHGIRLEVTDESYSSKASFVDGDKMPKRYNPKAKKKPVFSGTRVKRGLYKTKRLMANY</sequence>
<protein>
    <submittedName>
        <fullName evidence="6">Transposase, IS605 OrfB family</fullName>
    </submittedName>
</protein>
<comment type="caution">
    <text evidence="6">The sequence shown here is derived from an EMBL/GenBank/DDBJ whole genome shotgun (WGS) entry which is preliminary data.</text>
</comment>
<dbReference type="InterPro" id="IPR001959">
    <property type="entry name" value="Transposase"/>
</dbReference>
<evidence type="ECO:0000256" key="4">
    <source>
        <dbReference type="ARBA" id="ARBA00023172"/>
    </source>
</evidence>
<dbReference type="Pfam" id="PF01385">
    <property type="entry name" value="OrfB_IS605"/>
    <property type="match status" value="1"/>
</dbReference>
<gene>
    <name evidence="6" type="ORF">THIOM_005302</name>
</gene>
<dbReference type="Proteomes" id="UP000076962">
    <property type="component" value="Unassembled WGS sequence"/>
</dbReference>
<dbReference type="GO" id="GO:0003677">
    <property type="term" value="F:DNA binding"/>
    <property type="evidence" value="ECO:0007669"/>
    <property type="project" value="UniProtKB-KW"/>
</dbReference>
<feature type="domain" description="Probable transposase IS891/IS1136/IS1341" evidence="5">
    <location>
        <begin position="30"/>
        <end position="106"/>
    </location>
</feature>
<evidence type="ECO:0000259" key="5">
    <source>
        <dbReference type="Pfam" id="PF01385"/>
    </source>
</evidence>
<dbReference type="GO" id="GO:0006310">
    <property type="term" value="P:DNA recombination"/>
    <property type="evidence" value="ECO:0007669"/>
    <property type="project" value="UniProtKB-KW"/>
</dbReference>
<dbReference type="AlphaFoldDB" id="A0A176RTL6"/>
<name>A0A176RTL6_9GAMM</name>
<keyword evidence="2" id="KW-0815">Transposition</keyword>